<dbReference type="Pfam" id="PF09346">
    <property type="entry name" value="SMI1_KNR4"/>
    <property type="match status" value="1"/>
</dbReference>
<dbReference type="Gene3D" id="3.40.1580.10">
    <property type="entry name" value="SMI1/KNR4-like"/>
    <property type="match status" value="1"/>
</dbReference>
<dbReference type="Proteomes" id="UP000325032">
    <property type="component" value="Chromosome"/>
</dbReference>
<dbReference type="EMBL" id="CP043404">
    <property type="protein sequence ID" value="QEK65390.1"/>
    <property type="molecule type" value="Genomic_DNA"/>
</dbReference>
<feature type="domain" description="Knr4/Smi1-like" evidence="1">
    <location>
        <begin position="39"/>
        <end position="150"/>
    </location>
</feature>
<dbReference type="AlphaFoldDB" id="A0A5C0WN10"/>
<dbReference type="InterPro" id="IPR037883">
    <property type="entry name" value="Knr4/Smi1-like_sf"/>
</dbReference>
<accession>A0A5C0WN10</accession>
<reference evidence="2 3" key="1">
    <citation type="journal article" date="2018" name="Plant Biotechnol. Rep.">
        <title>Diversity and antifungal activity of endophytic bacteria associated with Panax ginseng seedlings.</title>
        <authorList>
            <person name="Park J.M."/>
            <person name="Hong C.E."/>
            <person name="Jo S.H."/>
        </authorList>
    </citation>
    <scope>NUCLEOTIDE SEQUENCE [LARGE SCALE GENOMIC DNA]</scope>
    <source>
        <strain evidence="2 3">PgKB20</strain>
    </source>
</reference>
<gene>
    <name evidence="2" type="ORF">FX981_03660</name>
</gene>
<organism evidence="2 3">
    <name type="scientific">Bacillus safensis</name>
    <dbReference type="NCBI Taxonomy" id="561879"/>
    <lineage>
        <taxon>Bacteria</taxon>
        <taxon>Bacillati</taxon>
        <taxon>Bacillota</taxon>
        <taxon>Bacilli</taxon>
        <taxon>Bacillales</taxon>
        <taxon>Bacillaceae</taxon>
        <taxon>Bacillus</taxon>
    </lineage>
</organism>
<dbReference type="SMART" id="SM00860">
    <property type="entry name" value="SMI1_KNR4"/>
    <property type="match status" value="1"/>
</dbReference>
<dbReference type="InterPro" id="IPR018958">
    <property type="entry name" value="Knr4/Smi1-like_dom"/>
</dbReference>
<keyword evidence="3" id="KW-1185">Reference proteome</keyword>
<evidence type="ECO:0000313" key="2">
    <source>
        <dbReference type="EMBL" id="QEK65390.1"/>
    </source>
</evidence>
<dbReference type="RefSeq" id="WP_187470529.1">
    <property type="nucleotide sequence ID" value="NZ_CP043404.1"/>
</dbReference>
<name>A0A5C0WN10_BACIA</name>
<protein>
    <recommendedName>
        <fullName evidence="1">Knr4/Smi1-like domain-containing protein</fullName>
    </recommendedName>
</protein>
<dbReference type="GeneID" id="61770399"/>
<sequence>MSRIVQILEKLENQLDEKNIIKFSVDGEVYEKCCTFNAPADQENIKQFEKKHHALPDDLKEFLCLHNGARIFEDIVFGNKVGGGLHVFSLEEVESELSNDFFDQVDGTAIAALFEGCYLILNKENPNLYLFEDGLEYRLLDVDFETFLQKYIDSEGDAFWE</sequence>
<evidence type="ECO:0000313" key="3">
    <source>
        <dbReference type="Proteomes" id="UP000325032"/>
    </source>
</evidence>
<dbReference type="SUPFAM" id="SSF160631">
    <property type="entry name" value="SMI1/KNR4-like"/>
    <property type="match status" value="1"/>
</dbReference>
<proteinExistence type="predicted"/>
<evidence type="ECO:0000259" key="1">
    <source>
        <dbReference type="SMART" id="SM00860"/>
    </source>
</evidence>